<reference evidence="4" key="1">
    <citation type="journal article" date="2021" name="Open Biol.">
        <title>Shared evolutionary footprints suggest mitochondrial oxidative damage underlies multiple complex I losses in fungi.</title>
        <authorList>
            <person name="Schikora-Tamarit M.A."/>
            <person name="Marcet-Houben M."/>
            <person name="Nosek J."/>
            <person name="Gabaldon T."/>
        </authorList>
    </citation>
    <scope>NUCLEOTIDE SEQUENCE</scope>
    <source>
        <strain evidence="4">CBS6075</strain>
    </source>
</reference>
<evidence type="ECO:0000313" key="5">
    <source>
        <dbReference type="Proteomes" id="UP000769157"/>
    </source>
</evidence>
<dbReference type="SUPFAM" id="SSF57716">
    <property type="entry name" value="Glucocorticoid receptor-like (DNA-binding domain)"/>
    <property type="match status" value="1"/>
</dbReference>
<keyword evidence="1" id="KW-0862">Zinc</keyword>
<gene>
    <name evidence="4" type="ORF">OGAPHI_003897</name>
</gene>
<dbReference type="EMBL" id="JAEUBE010000295">
    <property type="protein sequence ID" value="KAH3665709.1"/>
    <property type="molecule type" value="Genomic_DNA"/>
</dbReference>
<dbReference type="OrthoDB" id="2162994at2759"/>
<evidence type="ECO:0000259" key="3">
    <source>
        <dbReference type="PROSITE" id="PS50114"/>
    </source>
</evidence>
<feature type="region of interest" description="Disordered" evidence="2">
    <location>
        <begin position="340"/>
        <end position="359"/>
    </location>
</feature>
<dbReference type="PROSITE" id="PS50114">
    <property type="entry name" value="GATA_ZN_FINGER_2"/>
    <property type="match status" value="1"/>
</dbReference>
<evidence type="ECO:0000256" key="2">
    <source>
        <dbReference type="SAM" id="MobiDB-lite"/>
    </source>
</evidence>
<dbReference type="GO" id="GO:0008270">
    <property type="term" value="F:zinc ion binding"/>
    <property type="evidence" value="ECO:0007669"/>
    <property type="project" value="UniProtKB-KW"/>
</dbReference>
<keyword evidence="5" id="KW-1185">Reference proteome</keyword>
<evidence type="ECO:0000256" key="1">
    <source>
        <dbReference type="PROSITE-ProRule" id="PRU00094"/>
    </source>
</evidence>
<name>A0A9P8P688_9ASCO</name>
<feature type="compositionally biased region" description="Polar residues" evidence="2">
    <location>
        <begin position="103"/>
        <end position="116"/>
    </location>
</feature>
<dbReference type="GeneID" id="70235862"/>
<sequence>MSTLAADLNHARSHSDSTNSKSSAYYQMTQPRSQESTLIHDSQLKRSFADMSDSFTLVSDAPPSPQNKRSKTAPSSPVPETPKLSFDELPLTPPSHGVVLGSVSISTPISSPQNTLAQSPATPPSSASGSPRQLPIPLKPAGKLHAFESDSSFFFPDTCYSFNLLGSAAPESNERGCILEQRNEEWRDFHSNKCKHENSELFKKYREYCSSMRLKPTKPISRVSKPLRPKKPVKIAAFVESQYQKFNGLVNYPYSNNYTYQTTGYLKDVQLLTSSAKLYTPQPKHSYVPETSENFKLPTPTTRLPPISASSIMIPPQEEHEFARVGVSKFINTSLETPASPQAHLRTTATPSASSSSYTGGSRKCISCHSAQSPCWRPSWSSSEGQLCNSCGLRYKKTRARCLNPQCLRIPAKGEWTLMKNKGKVMVQDHYAYRCLHCDGEVDVDE</sequence>
<dbReference type="AlphaFoldDB" id="A0A9P8P688"/>
<dbReference type="Pfam" id="PF00320">
    <property type="entry name" value="GATA"/>
    <property type="match status" value="1"/>
</dbReference>
<protein>
    <recommendedName>
        <fullName evidence="3">GATA-type domain-containing protein</fullName>
    </recommendedName>
</protein>
<evidence type="ECO:0000313" key="4">
    <source>
        <dbReference type="EMBL" id="KAH3665709.1"/>
    </source>
</evidence>
<feature type="region of interest" description="Disordered" evidence="2">
    <location>
        <begin position="1"/>
        <end position="135"/>
    </location>
</feature>
<organism evidence="4 5">
    <name type="scientific">Ogataea philodendri</name>
    <dbReference type="NCBI Taxonomy" id="1378263"/>
    <lineage>
        <taxon>Eukaryota</taxon>
        <taxon>Fungi</taxon>
        <taxon>Dikarya</taxon>
        <taxon>Ascomycota</taxon>
        <taxon>Saccharomycotina</taxon>
        <taxon>Pichiomycetes</taxon>
        <taxon>Pichiales</taxon>
        <taxon>Pichiaceae</taxon>
        <taxon>Ogataea</taxon>
    </lineage>
</organism>
<accession>A0A9P8P688</accession>
<keyword evidence="1" id="KW-0479">Metal-binding</keyword>
<feature type="domain" description="GATA-type" evidence="3">
    <location>
        <begin position="359"/>
        <end position="396"/>
    </location>
</feature>
<dbReference type="InterPro" id="IPR000679">
    <property type="entry name" value="Znf_GATA"/>
</dbReference>
<proteinExistence type="predicted"/>
<feature type="compositionally biased region" description="Polar residues" evidence="2">
    <location>
        <begin position="16"/>
        <end position="40"/>
    </location>
</feature>
<reference evidence="4" key="2">
    <citation type="submission" date="2021-01" db="EMBL/GenBank/DDBJ databases">
        <authorList>
            <person name="Schikora-Tamarit M.A."/>
        </authorList>
    </citation>
    <scope>NUCLEOTIDE SEQUENCE</scope>
    <source>
        <strain evidence="4">CBS6075</strain>
    </source>
</reference>
<dbReference type="Gene3D" id="3.30.50.10">
    <property type="entry name" value="Erythroid Transcription Factor GATA-1, subunit A"/>
    <property type="match status" value="1"/>
</dbReference>
<feature type="compositionally biased region" description="Low complexity" evidence="2">
    <location>
        <begin position="117"/>
        <end position="131"/>
    </location>
</feature>
<dbReference type="CDD" id="cd00202">
    <property type="entry name" value="ZnF_GATA"/>
    <property type="match status" value="1"/>
</dbReference>
<dbReference type="GO" id="GO:0006355">
    <property type="term" value="P:regulation of DNA-templated transcription"/>
    <property type="evidence" value="ECO:0007669"/>
    <property type="project" value="InterPro"/>
</dbReference>
<feature type="compositionally biased region" description="Low complexity" evidence="2">
    <location>
        <begin position="347"/>
        <end position="359"/>
    </location>
</feature>
<dbReference type="Proteomes" id="UP000769157">
    <property type="component" value="Unassembled WGS sequence"/>
</dbReference>
<dbReference type="InterPro" id="IPR013088">
    <property type="entry name" value="Znf_NHR/GATA"/>
</dbReference>
<dbReference type="SMART" id="SM00401">
    <property type="entry name" value="ZnF_GATA"/>
    <property type="match status" value="1"/>
</dbReference>
<keyword evidence="1" id="KW-0863">Zinc-finger</keyword>
<dbReference type="GO" id="GO:0043565">
    <property type="term" value="F:sequence-specific DNA binding"/>
    <property type="evidence" value="ECO:0007669"/>
    <property type="project" value="InterPro"/>
</dbReference>
<dbReference type="RefSeq" id="XP_046060913.1">
    <property type="nucleotide sequence ID" value="XM_046204916.1"/>
</dbReference>
<comment type="caution">
    <text evidence="4">The sequence shown here is derived from an EMBL/GenBank/DDBJ whole genome shotgun (WGS) entry which is preliminary data.</text>
</comment>